<dbReference type="OrthoDB" id="2555859at2759"/>
<organism evidence="2 3">
    <name type="scientific">Moesziomyces aphidis</name>
    <name type="common">Pseudozyma aphidis</name>
    <dbReference type="NCBI Taxonomy" id="84754"/>
    <lineage>
        <taxon>Eukaryota</taxon>
        <taxon>Fungi</taxon>
        <taxon>Dikarya</taxon>
        <taxon>Basidiomycota</taxon>
        <taxon>Ustilaginomycotina</taxon>
        <taxon>Ustilaginomycetes</taxon>
        <taxon>Ustilaginales</taxon>
        <taxon>Ustilaginaceae</taxon>
        <taxon>Moesziomyces</taxon>
    </lineage>
</organism>
<feature type="region of interest" description="Disordered" evidence="1">
    <location>
        <begin position="249"/>
        <end position="286"/>
    </location>
</feature>
<dbReference type="Proteomes" id="UP000019462">
    <property type="component" value="Unassembled WGS sequence"/>
</dbReference>
<proteinExistence type="predicted"/>
<evidence type="ECO:0000313" key="2">
    <source>
        <dbReference type="EMBL" id="ETS63485.1"/>
    </source>
</evidence>
<evidence type="ECO:0000256" key="1">
    <source>
        <dbReference type="SAM" id="MobiDB-lite"/>
    </source>
</evidence>
<feature type="compositionally biased region" description="Low complexity" evidence="1">
    <location>
        <begin position="251"/>
        <end position="276"/>
    </location>
</feature>
<dbReference type="AlphaFoldDB" id="W3VPR1"/>
<feature type="compositionally biased region" description="Basic and acidic residues" evidence="1">
    <location>
        <begin position="430"/>
        <end position="440"/>
    </location>
</feature>
<feature type="compositionally biased region" description="Low complexity" evidence="1">
    <location>
        <begin position="372"/>
        <end position="399"/>
    </location>
</feature>
<gene>
    <name evidence="2" type="ORF">PaG_01771</name>
</gene>
<dbReference type="EMBL" id="AWNI01000008">
    <property type="protein sequence ID" value="ETS63485.1"/>
    <property type="molecule type" value="Genomic_DNA"/>
</dbReference>
<feature type="compositionally biased region" description="Acidic residues" evidence="1">
    <location>
        <begin position="327"/>
        <end position="341"/>
    </location>
</feature>
<protein>
    <submittedName>
        <fullName evidence="2">Uncharacterized protein</fullName>
    </submittedName>
</protein>
<reference evidence="2 3" key="1">
    <citation type="journal article" date="2014" name="Genome Announc.">
        <title>Genome sequence of the basidiomycetous fungus Pseudozyma aphidis DSM70725, an efficient producer of biosurfactant mannosylerythritol lipids.</title>
        <authorList>
            <person name="Lorenz S."/>
            <person name="Guenther M."/>
            <person name="Grumaz C."/>
            <person name="Rupp S."/>
            <person name="Zibek S."/>
            <person name="Sohn K."/>
        </authorList>
    </citation>
    <scope>NUCLEOTIDE SEQUENCE [LARGE SCALE GENOMIC DNA]</scope>
    <source>
        <strain evidence="3">ATCC 32657 / CBS 517.83 / DSM 70725 / JCM 10318 / NBRC 10182 / NRRL Y-7954 / St-0401</strain>
    </source>
</reference>
<keyword evidence="3" id="KW-1185">Reference proteome</keyword>
<dbReference type="HOGENOM" id="CLU_050726_0_0_1"/>
<feature type="compositionally biased region" description="Low complexity" evidence="1">
    <location>
        <begin position="298"/>
        <end position="313"/>
    </location>
</feature>
<feature type="region of interest" description="Disordered" evidence="1">
    <location>
        <begin position="298"/>
        <end position="403"/>
    </location>
</feature>
<sequence>MHSAVAWLSKPAPCGSPSSYLCQKVSVQLHIPTSLPATLSPRNRSQTLHPSASILSRTRLHRNIAALIQGITASVYSPRVQCVCVSPLHSQNIDYKHHSTPIHRQTHPGRQPTPTLLHLDHISVAEMKLDHNPFGALRAKSRSLRRKNDRTRIYASSTVACDGGMVSPKLAHGRLSHEDLTAHGASRTSSVDSFGLSHHTHLHHADLATNSAVLLGDDKELHDPNFVRHNWEMMTGEALPDNQLHIGRSASPRLTSRRSTFSSRTNSSRPSSRSGSETGGHHTPAFGLGVSAFSGLSSYSQAGRSSTRSSSSRGLQVEGSILRDEEAMLSDDDSSDDDEFRDDMFPAYRLPTSRRTSPSQLAPPSPRTLLHASLSGSSKPPSPVPSHAASMEQQQAAAAFHRRRHWTVAEGSQAYYGPSAPHVLNANSNKFKERSFSQPA</sequence>
<name>W3VPR1_MOEAP</name>
<accession>W3VPR1</accession>
<feature type="region of interest" description="Disordered" evidence="1">
    <location>
        <begin position="415"/>
        <end position="440"/>
    </location>
</feature>
<evidence type="ECO:0000313" key="3">
    <source>
        <dbReference type="Proteomes" id="UP000019462"/>
    </source>
</evidence>
<comment type="caution">
    <text evidence="2">The sequence shown here is derived from an EMBL/GenBank/DDBJ whole genome shotgun (WGS) entry which is preliminary data.</text>
</comment>